<comment type="caution">
    <text evidence="2">The sequence shown here is derived from an EMBL/GenBank/DDBJ whole genome shotgun (WGS) entry which is preliminary data.</text>
</comment>
<dbReference type="InterPro" id="IPR013762">
    <property type="entry name" value="Integrase-like_cat_sf"/>
</dbReference>
<sequence>MGLKAVLFNEEIDLVGGSALVNAALAAGIRGGFTIGAAATDINAPRSQGLTIRGILSGGEVANVEGATLTVEGNPLTFRHSRAVWLLDGGMRVHRVAAVLGCSFSTLEKHYAQLEAERLV</sequence>
<evidence type="ECO:0000313" key="2">
    <source>
        <dbReference type="EMBL" id="GAG54229.1"/>
    </source>
</evidence>
<protein>
    <submittedName>
        <fullName evidence="2">Uncharacterized protein</fullName>
    </submittedName>
</protein>
<name>X0YE76_9ZZZZ</name>
<dbReference type="EMBL" id="BART01007123">
    <property type="protein sequence ID" value="GAG54229.1"/>
    <property type="molecule type" value="Genomic_DNA"/>
</dbReference>
<proteinExistence type="predicted"/>
<dbReference type="InterPro" id="IPR011010">
    <property type="entry name" value="DNA_brk_join_enz"/>
</dbReference>
<dbReference type="GO" id="GO:0003677">
    <property type="term" value="F:DNA binding"/>
    <property type="evidence" value="ECO:0007669"/>
    <property type="project" value="InterPro"/>
</dbReference>
<dbReference type="GO" id="GO:0015074">
    <property type="term" value="P:DNA integration"/>
    <property type="evidence" value="ECO:0007669"/>
    <property type="project" value="InterPro"/>
</dbReference>
<dbReference type="Gene3D" id="1.10.443.10">
    <property type="entry name" value="Intergrase catalytic core"/>
    <property type="match status" value="1"/>
</dbReference>
<keyword evidence="1" id="KW-0233">DNA recombination</keyword>
<evidence type="ECO:0000256" key="1">
    <source>
        <dbReference type="ARBA" id="ARBA00023172"/>
    </source>
</evidence>
<dbReference type="GO" id="GO:0006310">
    <property type="term" value="P:DNA recombination"/>
    <property type="evidence" value="ECO:0007669"/>
    <property type="project" value="UniProtKB-KW"/>
</dbReference>
<gene>
    <name evidence="2" type="ORF">S01H4_16263</name>
</gene>
<dbReference type="AlphaFoldDB" id="X0YE76"/>
<organism evidence="2">
    <name type="scientific">marine sediment metagenome</name>
    <dbReference type="NCBI Taxonomy" id="412755"/>
    <lineage>
        <taxon>unclassified sequences</taxon>
        <taxon>metagenomes</taxon>
        <taxon>ecological metagenomes</taxon>
    </lineage>
</organism>
<reference evidence="2" key="1">
    <citation type="journal article" date="2014" name="Front. Microbiol.">
        <title>High frequency of phylogenetically diverse reductive dehalogenase-homologous genes in deep subseafloor sedimentary metagenomes.</title>
        <authorList>
            <person name="Kawai M."/>
            <person name="Futagami T."/>
            <person name="Toyoda A."/>
            <person name="Takaki Y."/>
            <person name="Nishi S."/>
            <person name="Hori S."/>
            <person name="Arai W."/>
            <person name="Tsubouchi T."/>
            <person name="Morono Y."/>
            <person name="Uchiyama I."/>
            <person name="Ito T."/>
            <person name="Fujiyama A."/>
            <person name="Inagaki F."/>
            <person name="Takami H."/>
        </authorList>
    </citation>
    <scope>NUCLEOTIDE SEQUENCE</scope>
    <source>
        <strain evidence="2">Expedition CK06-06</strain>
    </source>
</reference>
<accession>X0YE76</accession>
<dbReference type="SUPFAM" id="SSF56349">
    <property type="entry name" value="DNA breaking-rejoining enzymes"/>
    <property type="match status" value="1"/>
</dbReference>